<evidence type="ECO:0000259" key="9">
    <source>
        <dbReference type="PROSITE" id="PS50893"/>
    </source>
</evidence>
<evidence type="ECO:0000256" key="4">
    <source>
        <dbReference type="ARBA" id="ARBA00022741"/>
    </source>
</evidence>
<dbReference type="PANTHER" id="PTHR24221">
    <property type="entry name" value="ATP-BINDING CASSETTE SUB-FAMILY B"/>
    <property type="match status" value="1"/>
</dbReference>
<feature type="transmembrane region" description="Helical" evidence="8">
    <location>
        <begin position="229"/>
        <end position="251"/>
    </location>
</feature>
<dbReference type="SUPFAM" id="SSF90123">
    <property type="entry name" value="ABC transporter transmembrane region"/>
    <property type="match status" value="1"/>
</dbReference>
<dbReference type="Proteomes" id="UP000324517">
    <property type="component" value="Unassembled WGS sequence"/>
</dbReference>
<dbReference type="InterPro" id="IPR011527">
    <property type="entry name" value="ABC1_TM_dom"/>
</dbReference>
<dbReference type="RefSeq" id="WP_148978721.1">
    <property type="nucleotide sequence ID" value="NZ_JBNILI010000005.1"/>
</dbReference>
<evidence type="ECO:0000313" key="12">
    <source>
        <dbReference type="Proteomes" id="UP000324517"/>
    </source>
</evidence>
<dbReference type="GO" id="GO:0034040">
    <property type="term" value="F:ATPase-coupled lipid transmembrane transporter activity"/>
    <property type="evidence" value="ECO:0007669"/>
    <property type="project" value="TreeGrafter"/>
</dbReference>
<dbReference type="PROSITE" id="PS50929">
    <property type="entry name" value="ABC_TM1F"/>
    <property type="match status" value="1"/>
</dbReference>
<evidence type="ECO:0000256" key="2">
    <source>
        <dbReference type="ARBA" id="ARBA00022448"/>
    </source>
</evidence>
<dbReference type="GO" id="GO:0005524">
    <property type="term" value="F:ATP binding"/>
    <property type="evidence" value="ECO:0007669"/>
    <property type="project" value="UniProtKB-KW"/>
</dbReference>
<keyword evidence="2" id="KW-0813">Transport</keyword>
<gene>
    <name evidence="11" type="ORF">FZC75_05785</name>
</gene>
<dbReference type="FunFam" id="3.40.50.300:FF:000287">
    <property type="entry name" value="Multidrug ABC transporter ATP-binding protein"/>
    <property type="match status" value="1"/>
</dbReference>
<dbReference type="Pfam" id="PF00005">
    <property type="entry name" value="ABC_tran"/>
    <property type="match status" value="1"/>
</dbReference>
<keyword evidence="4" id="KW-0547">Nucleotide-binding</keyword>
<evidence type="ECO:0000256" key="6">
    <source>
        <dbReference type="ARBA" id="ARBA00022989"/>
    </source>
</evidence>
<dbReference type="CDD" id="cd18544">
    <property type="entry name" value="ABC_6TM_TmrA_like"/>
    <property type="match status" value="1"/>
</dbReference>
<dbReference type="PROSITE" id="PS00211">
    <property type="entry name" value="ABC_TRANSPORTER_1"/>
    <property type="match status" value="1"/>
</dbReference>
<dbReference type="SMART" id="SM00382">
    <property type="entry name" value="AAA"/>
    <property type="match status" value="1"/>
</dbReference>
<dbReference type="CDD" id="cd03254">
    <property type="entry name" value="ABCC_Glucan_exporter_like"/>
    <property type="match status" value="1"/>
</dbReference>
<dbReference type="PROSITE" id="PS50893">
    <property type="entry name" value="ABC_TRANSPORTER_2"/>
    <property type="match status" value="1"/>
</dbReference>
<dbReference type="AlphaFoldDB" id="A0A5D4TDZ2"/>
<dbReference type="SUPFAM" id="SSF52540">
    <property type="entry name" value="P-loop containing nucleoside triphosphate hydrolases"/>
    <property type="match status" value="1"/>
</dbReference>
<feature type="transmembrane region" description="Helical" evidence="8">
    <location>
        <begin position="154"/>
        <end position="174"/>
    </location>
</feature>
<keyword evidence="7 8" id="KW-0472">Membrane</keyword>
<evidence type="ECO:0000259" key="10">
    <source>
        <dbReference type="PROSITE" id="PS50929"/>
    </source>
</evidence>
<evidence type="ECO:0000256" key="3">
    <source>
        <dbReference type="ARBA" id="ARBA00022692"/>
    </source>
</evidence>
<dbReference type="InterPro" id="IPR036640">
    <property type="entry name" value="ABC1_TM_sf"/>
</dbReference>
<dbReference type="Gene3D" id="1.20.1560.10">
    <property type="entry name" value="ABC transporter type 1, transmembrane domain"/>
    <property type="match status" value="1"/>
</dbReference>
<accession>A0A5D4TDZ2</accession>
<dbReference type="InterPro" id="IPR039421">
    <property type="entry name" value="Type_1_exporter"/>
</dbReference>
<dbReference type="Pfam" id="PF00664">
    <property type="entry name" value="ABC_membrane"/>
    <property type="match status" value="1"/>
</dbReference>
<evidence type="ECO:0000256" key="7">
    <source>
        <dbReference type="ARBA" id="ARBA00023136"/>
    </source>
</evidence>
<evidence type="ECO:0000256" key="5">
    <source>
        <dbReference type="ARBA" id="ARBA00022840"/>
    </source>
</evidence>
<dbReference type="GO" id="GO:0005886">
    <property type="term" value="C:plasma membrane"/>
    <property type="evidence" value="ECO:0007669"/>
    <property type="project" value="UniProtKB-SubCell"/>
</dbReference>
<dbReference type="InterPro" id="IPR027417">
    <property type="entry name" value="P-loop_NTPase"/>
</dbReference>
<comment type="subcellular location">
    <subcellularLocation>
        <location evidence="1">Cell membrane</location>
        <topology evidence="1">Multi-pass membrane protein</topology>
    </subcellularLocation>
</comment>
<evidence type="ECO:0000313" key="11">
    <source>
        <dbReference type="EMBL" id="TYS73827.1"/>
    </source>
</evidence>
<keyword evidence="3 8" id="KW-0812">Transmembrane</keyword>
<dbReference type="PANTHER" id="PTHR24221:SF430">
    <property type="entry name" value="MULTIDRUG RESISTANCE ABC TRANSPORTER ATP-BINDING_PERMEASE PROTEIN YHEH-RELATED"/>
    <property type="match status" value="1"/>
</dbReference>
<dbReference type="GO" id="GO:0016887">
    <property type="term" value="F:ATP hydrolysis activity"/>
    <property type="evidence" value="ECO:0007669"/>
    <property type="project" value="InterPro"/>
</dbReference>
<evidence type="ECO:0000256" key="8">
    <source>
        <dbReference type="SAM" id="Phobius"/>
    </source>
</evidence>
<dbReference type="InterPro" id="IPR003593">
    <property type="entry name" value="AAA+_ATPase"/>
</dbReference>
<proteinExistence type="predicted"/>
<feature type="transmembrane region" description="Helical" evidence="8">
    <location>
        <begin position="358"/>
        <end position="382"/>
    </location>
</feature>
<feature type="domain" description="ABC transporter" evidence="9">
    <location>
        <begin position="435"/>
        <end position="669"/>
    </location>
</feature>
<reference evidence="11 12" key="1">
    <citation type="submission" date="2019-08" db="EMBL/GenBank/DDBJ databases">
        <title>Bacillus genomes from the desert of Cuatro Cienegas, Coahuila.</title>
        <authorList>
            <person name="Olmedo-Alvarez G."/>
        </authorList>
    </citation>
    <scope>NUCLEOTIDE SEQUENCE [LARGE SCALE GENOMIC DNA]</scope>
    <source>
        <strain evidence="11 12">CH98b_3T</strain>
    </source>
</reference>
<name>A0A5D4TDZ2_9BACI</name>
<dbReference type="EMBL" id="VTET01000002">
    <property type="protein sequence ID" value="TYS73827.1"/>
    <property type="molecule type" value="Genomic_DNA"/>
</dbReference>
<dbReference type="Gene3D" id="3.40.50.300">
    <property type="entry name" value="P-loop containing nucleotide triphosphate hydrolases"/>
    <property type="match status" value="1"/>
</dbReference>
<dbReference type="GO" id="GO:0140359">
    <property type="term" value="F:ABC-type transporter activity"/>
    <property type="evidence" value="ECO:0007669"/>
    <property type="project" value="InterPro"/>
</dbReference>
<sequence>MKDIKEVKSGKRLFQYALTQKRIIIIALFMLSIAVAAELTGPFIAKRMIDEHILGIEKAWIETEQDGENRVYFEGNYYGREDREEESATSENTARILQVGREYYFLSSDIRFDGERSASNSEVTIRRGEEEQSYPAQKLTNSELINFYQPEVKYIIYLVGLYFGLLVVASFFQYGQSYYLQTSANRIIQKMREDVFGQIQKLPIQYFDHLPAGKVVSRITNDTETIKELYVTVLATFFSGLIYITGIYIALFLLDVRLALICLTLIPILIVWFIFYRKYASVYNHKIRALLSDINGNINESIQGMTIIQAFRRQKKATEEFEGWNEQHFTYQNKLLSLNALTSHNLVGVLRNISFVVVIWYFGGASLGIGTIVSLGVLYAFVDYLGRMFGPITGMVNQLANLEQARVSAVRVFELMDEAGIQVSDVKHPRYEGNVSFESVWFGYKENEYVLKDISFTASKGETVALVGHTGSGKSSIMNLLFRFYDIEKGKIVIDGQNIQELPKQAIRQHMGIVLQDPFLFTGTISSNVSLDDSSISMDRVKKALEDVGAMDFINALPKGLEEPVIEKGSTLSSGQRQLISFARALAFNPAILILDEATASIDTETEAVIQQALEVLKKGRTTFIIAHRLSTIKNADQILVLDRGEIVERGNHSELMERKGKYYQMYELQQGGKDLAV</sequence>
<organism evidence="11 12">
    <name type="scientific">Sutcliffiella horikoshii</name>
    <dbReference type="NCBI Taxonomy" id="79883"/>
    <lineage>
        <taxon>Bacteria</taxon>
        <taxon>Bacillati</taxon>
        <taxon>Bacillota</taxon>
        <taxon>Bacilli</taxon>
        <taxon>Bacillales</taxon>
        <taxon>Bacillaceae</taxon>
        <taxon>Sutcliffiella</taxon>
    </lineage>
</organism>
<dbReference type="OrthoDB" id="9770415at2"/>
<dbReference type="InterPro" id="IPR003439">
    <property type="entry name" value="ABC_transporter-like_ATP-bd"/>
</dbReference>
<keyword evidence="5 11" id="KW-0067">ATP-binding</keyword>
<dbReference type="InterPro" id="IPR017871">
    <property type="entry name" value="ABC_transporter-like_CS"/>
</dbReference>
<feature type="transmembrane region" description="Helical" evidence="8">
    <location>
        <begin position="23"/>
        <end position="45"/>
    </location>
</feature>
<feature type="domain" description="ABC transmembrane type-1" evidence="10">
    <location>
        <begin position="25"/>
        <end position="404"/>
    </location>
</feature>
<keyword evidence="6 8" id="KW-1133">Transmembrane helix</keyword>
<comment type="caution">
    <text evidence="11">The sequence shown here is derived from an EMBL/GenBank/DDBJ whole genome shotgun (WGS) entry which is preliminary data.</text>
</comment>
<feature type="transmembrane region" description="Helical" evidence="8">
    <location>
        <begin position="258"/>
        <end position="276"/>
    </location>
</feature>
<protein>
    <submittedName>
        <fullName evidence="11">ABC transporter ATP-binding protein</fullName>
    </submittedName>
</protein>
<evidence type="ECO:0000256" key="1">
    <source>
        <dbReference type="ARBA" id="ARBA00004651"/>
    </source>
</evidence>